<proteinExistence type="inferred from homology"/>
<evidence type="ECO:0000313" key="11">
    <source>
        <dbReference type="EMBL" id="POZ90067.1"/>
    </source>
</evidence>
<keyword evidence="3 9" id="KW-0378">Hydrolase</keyword>
<dbReference type="InterPro" id="IPR022765">
    <property type="entry name" value="Dna2/Cas4_DUF83"/>
</dbReference>
<evidence type="ECO:0000256" key="6">
    <source>
        <dbReference type="ARBA" id="ARBA00023014"/>
    </source>
</evidence>
<dbReference type="GO" id="GO:0051607">
    <property type="term" value="P:defense response to virus"/>
    <property type="evidence" value="ECO:0007669"/>
    <property type="project" value="UniProtKB-KW"/>
</dbReference>
<dbReference type="NCBIfam" id="TIGR00372">
    <property type="entry name" value="cas4"/>
    <property type="match status" value="1"/>
</dbReference>
<keyword evidence="7 9" id="KW-0051">Antiviral defense</keyword>
<dbReference type="GO" id="GO:0004527">
    <property type="term" value="F:exonuclease activity"/>
    <property type="evidence" value="ECO:0007669"/>
    <property type="project" value="UniProtKB-KW"/>
</dbReference>
<gene>
    <name evidence="11" type="ORF">AA81_11825</name>
</gene>
<evidence type="ECO:0000256" key="8">
    <source>
        <dbReference type="ARBA" id="ARBA00023211"/>
    </source>
</evidence>
<dbReference type="AlphaFoldDB" id="A0A2S5EAK0"/>
<feature type="domain" description="DUF83" evidence="10">
    <location>
        <begin position="7"/>
        <end position="167"/>
    </location>
</feature>
<evidence type="ECO:0000256" key="7">
    <source>
        <dbReference type="ARBA" id="ARBA00023118"/>
    </source>
</evidence>
<keyword evidence="1 9" id="KW-0540">Nuclease</keyword>
<dbReference type="Pfam" id="PF01930">
    <property type="entry name" value="Cas_Cas4"/>
    <property type="match status" value="1"/>
</dbReference>
<dbReference type="EC" id="3.1.12.1" evidence="9"/>
<dbReference type="InterPro" id="IPR011604">
    <property type="entry name" value="PDDEXK-like_dom_sf"/>
</dbReference>
<dbReference type="InterPro" id="IPR013343">
    <property type="entry name" value="CRISPR-assoc_prot_Cas4"/>
</dbReference>
<dbReference type="Gene3D" id="3.90.320.10">
    <property type="match status" value="1"/>
</dbReference>
<comment type="function">
    <text evidence="9">CRISPR (clustered regularly interspaced short palindromic repeat) is an adaptive immune system that provides protection against mobile genetic elements (viruses, transposable elements and conjugative plasmids). CRISPR clusters contain sequences complementary to antecedent mobile elements and target invading nucleic acids. CRISPR clusters are transcribed and processed into CRISPR RNA (crRNA).</text>
</comment>
<evidence type="ECO:0000259" key="10">
    <source>
        <dbReference type="Pfam" id="PF01930"/>
    </source>
</evidence>
<dbReference type="PANTHER" id="PTHR37168:SF2">
    <property type="entry name" value="CRISPR-ASSOCIATED EXONUCLEASE CAS4"/>
    <property type="match status" value="1"/>
</dbReference>
<organism evidence="11 12">
    <name type="scientific">Petrotoga halophila DSM 16923</name>
    <dbReference type="NCBI Taxonomy" id="1122953"/>
    <lineage>
        <taxon>Bacteria</taxon>
        <taxon>Thermotogati</taxon>
        <taxon>Thermotogota</taxon>
        <taxon>Thermotogae</taxon>
        <taxon>Petrotogales</taxon>
        <taxon>Petrotogaceae</taxon>
        <taxon>Petrotoga</taxon>
    </lineage>
</organism>
<dbReference type="RefSeq" id="WP_103077273.1">
    <property type="nucleotide sequence ID" value="NZ_JALY01000250.1"/>
</dbReference>
<comment type="cofactor">
    <cofactor evidence="9">
        <name>Mg(2+)</name>
        <dbReference type="ChEBI" id="CHEBI:18420"/>
    </cofactor>
    <cofactor evidence="9">
        <name>Mn(2+)</name>
        <dbReference type="ChEBI" id="CHEBI:29035"/>
    </cofactor>
    <text evidence="9">Mg(2+) or Mn(2+) required for ssDNA cleavage activity.</text>
</comment>
<evidence type="ECO:0000256" key="4">
    <source>
        <dbReference type="ARBA" id="ARBA00022839"/>
    </source>
</evidence>
<keyword evidence="5 9" id="KW-0408">Iron</keyword>
<dbReference type="EMBL" id="JALY01000250">
    <property type="protein sequence ID" value="POZ90067.1"/>
    <property type="molecule type" value="Genomic_DNA"/>
</dbReference>
<accession>A0A2S5EAK0</accession>
<evidence type="ECO:0000256" key="3">
    <source>
        <dbReference type="ARBA" id="ARBA00022801"/>
    </source>
</evidence>
<dbReference type="GO" id="GO:0046872">
    <property type="term" value="F:metal ion binding"/>
    <property type="evidence" value="ECO:0007669"/>
    <property type="project" value="UniProtKB-KW"/>
</dbReference>
<name>A0A2S5EAK0_9BACT</name>
<comment type="caution">
    <text evidence="11">The sequence shown here is derived from an EMBL/GenBank/DDBJ whole genome shotgun (WGS) entry which is preliminary data.</text>
</comment>
<keyword evidence="4 9" id="KW-0269">Exonuclease</keyword>
<keyword evidence="8 9" id="KW-0464">Manganese</keyword>
<keyword evidence="2 9" id="KW-0479">Metal-binding</keyword>
<dbReference type="PANTHER" id="PTHR37168">
    <property type="entry name" value="CRISPR-ASSOCIATED EXONUCLEASE CAS4"/>
    <property type="match status" value="1"/>
</dbReference>
<sequence length="170" mass="19434">MDDNIITGYSVLAYSICPREAWFVLRRFTPEQDNPYIELGRFLHKNSYEGKGEKEIKLPGAVIDLIWNDNKCTIVGEIKKSSKSFKGAKIQLLYYLKLLEDMGVQAKGEILLPKEKKRIPIVFDEEAKKEIQDILLKLNELIESPVPPPPKWIGMCSKCGFAELCWAGEE</sequence>
<evidence type="ECO:0000256" key="2">
    <source>
        <dbReference type="ARBA" id="ARBA00022723"/>
    </source>
</evidence>
<evidence type="ECO:0000256" key="5">
    <source>
        <dbReference type="ARBA" id="ARBA00023004"/>
    </source>
</evidence>
<evidence type="ECO:0000256" key="9">
    <source>
        <dbReference type="RuleBase" id="RU365022"/>
    </source>
</evidence>
<keyword evidence="6 9" id="KW-0411">Iron-sulfur</keyword>
<comment type="similarity">
    <text evidence="9">Belongs to the CRISPR-associated exonuclease Cas4 family.</text>
</comment>
<evidence type="ECO:0000256" key="1">
    <source>
        <dbReference type="ARBA" id="ARBA00022722"/>
    </source>
</evidence>
<reference evidence="11 12" key="1">
    <citation type="submission" date="2014-01" db="EMBL/GenBank/DDBJ databases">
        <title>Comparative genomics of Petrotoga.</title>
        <authorList>
            <person name="Chow K."/>
            <person name="Charchuk R."/>
            <person name="Nesbo C.L."/>
        </authorList>
    </citation>
    <scope>NUCLEOTIDE SEQUENCE [LARGE SCALE GENOMIC DNA]</scope>
    <source>
        <strain evidence="11 12">DSM 16923</strain>
    </source>
</reference>
<dbReference type="Proteomes" id="UP000236950">
    <property type="component" value="Unassembled WGS sequence"/>
</dbReference>
<keyword evidence="12" id="KW-1185">Reference proteome</keyword>
<dbReference type="GO" id="GO:0051536">
    <property type="term" value="F:iron-sulfur cluster binding"/>
    <property type="evidence" value="ECO:0007669"/>
    <property type="project" value="UniProtKB-KW"/>
</dbReference>
<protein>
    <recommendedName>
        <fullName evidence="9">CRISPR-associated exonuclease Cas4</fullName>
        <ecNumber evidence="9">3.1.12.1</ecNumber>
    </recommendedName>
</protein>
<evidence type="ECO:0000313" key="12">
    <source>
        <dbReference type="Proteomes" id="UP000236950"/>
    </source>
</evidence>
<comment type="cofactor">
    <cofactor evidence="9">
        <name>iron-sulfur cluster</name>
        <dbReference type="ChEBI" id="CHEBI:30408"/>
    </cofactor>
</comment>